<feature type="transmembrane region" description="Helical" evidence="5">
    <location>
        <begin position="13"/>
        <end position="46"/>
    </location>
</feature>
<dbReference type="GO" id="GO:0006508">
    <property type="term" value="P:proteolysis"/>
    <property type="evidence" value="ECO:0007669"/>
    <property type="project" value="UniProtKB-KW"/>
</dbReference>
<keyword evidence="8" id="KW-1185">Reference proteome</keyword>
<accession>A0A975BCR2</accession>
<evidence type="ECO:0000259" key="6">
    <source>
        <dbReference type="Pfam" id="PF01343"/>
    </source>
</evidence>
<dbReference type="InterPro" id="IPR029045">
    <property type="entry name" value="ClpP/crotonase-like_dom_sf"/>
</dbReference>
<sequence>MNTQDIWKAPFKIFSLAFFSLVSFIVLLGLFSLFFIGAGLGVGAVMGKSNFKDFRTVKESSYTYVSGDKESQNYLMAVSVEGLILGSPSGEMGSTMGWVGGVTYGYEVQKTLEQAAEDEKIKGIFIRMQTPGGTIFGSRAIFDGIKSFQEKTGKPVLVYIEGIAASGGVMAMIGADAIYADHGSMIGSIGVIGGMLTYYDKPTATQGGLFGGGVVTQGGIERTIISAGKGKDLGNPYRKATEEEIQNLQKGINIEYENFVNHVAQNRNIDQAVIREKMGAQIFDNKTAQNYGLIDDTLNRNASIARLAELAELDEDYQLVSPKRAGKKFLQELLLTFQDNTIQAQLEKQIIKNDICQSAAKVPLAYHGNIVKLCAECPENFIY</sequence>
<proteinExistence type="inferred from homology"/>
<dbReference type="RefSeq" id="WP_207688823.1">
    <property type="nucleotide sequence ID" value="NZ_CP061799.1"/>
</dbReference>
<evidence type="ECO:0000256" key="5">
    <source>
        <dbReference type="SAM" id="Phobius"/>
    </source>
</evidence>
<comment type="similarity">
    <text evidence="1">Belongs to the peptidase S49 family.</text>
</comment>
<dbReference type="PANTHER" id="PTHR42987:SF4">
    <property type="entry name" value="PROTEASE SOHB-RELATED"/>
    <property type="match status" value="1"/>
</dbReference>
<evidence type="ECO:0000256" key="3">
    <source>
        <dbReference type="ARBA" id="ARBA00022801"/>
    </source>
</evidence>
<evidence type="ECO:0000313" key="7">
    <source>
        <dbReference type="EMBL" id="QTA82967.1"/>
    </source>
</evidence>
<dbReference type="KEGG" id="dli:dnl_53560"/>
<dbReference type="Proteomes" id="UP000663720">
    <property type="component" value="Chromosome"/>
</dbReference>
<dbReference type="SUPFAM" id="SSF52096">
    <property type="entry name" value="ClpP/crotonase"/>
    <property type="match status" value="1"/>
</dbReference>
<dbReference type="Pfam" id="PF01343">
    <property type="entry name" value="Peptidase_S49"/>
    <property type="match status" value="1"/>
</dbReference>
<keyword evidence="5" id="KW-1133">Transmembrane helix</keyword>
<dbReference type="InterPro" id="IPR047272">
    <property type="entry name" value="S49_SppA_C"/>
</dbReference>
<dbReference type="InterPro" id="IPR002142">
    <property type="entry name" value="Peptidase_S49"/>
</dbReference>
<dbReference type="EMBL" id="CP061799">
    <property type="protein sequence ID" value="QTA82967.1"/>
    <property type="molecule type" value="Genomic_DNA"/>
</dbReference>
<dbReference type="Gene3D" id="6.20.330.10">
    <property type="match status" value="1"/>
</dbReference>
<dbReference type="Gene3D" id="3.90.226.10">
    <property type="entry name" value="2-enoyl-CoA Hydratase, Chain A, domain 1"/>
    <property type="match status" value="1"/>
</dbReference>
<keyword evidence="2" id="KW-0645">Protease</keyword>
<dbReference type="CDD" id="cd07023">
    <property type="entry name" value="S49_Sppa_N_C"/>
    <property type="match status" value="1"/>
</dbReference>
<keyword evidence="4" id="KW-0720">Serine protease</keyword>
<gene>
    <name evidence="7" type="ORF">dnl_53560</name>
</gene>
<evidence type="ECO:0000313" key="8">
    <source>
        <dbReference type="Proteomes" id="UP000663720"/>
    </source>
</evidence>
<dbReference type="AlphaFoldDB" id="A0A975BCR2"/>
<reference evidence="7" key="1">
    <citation type="journal article" date="2021" name="Microb. Physiol.">
        <title>Proteogenomic Insights into the Physiology of Marine, Sulfate-Reducing, Filamentous Desulfonema limicola and Desulfonema magnum.</title>
        <authorList>
            <person name="Schnaars V."/>
            <person name="Wohlbrand L."/>
            <person name="Scheve S."/>
            <person name="Hinrichs C."/>
            <person name="Reinhardt R."/>
            <person name="Rabus R."/>
        </authorList>
    </citation>
    <scope>NUCLEOTIDE SEQUENCE</scope>
    <source>
        <strain evidence="7">5ac10</strain>
    </source>
</reference>
<name>A0A975BCR2_9BACT</name>
<keyword evidence="5" id="KW-0812">Transmembrane</keyword>
<dbReference type="PANTHER" id="PTHR42987">
    <property type="entry name" value="PEPTIDASE S49"/>
    <property type="match status" value="1"/>
</dbReference>
<evidence type="ECO:0000256" key="4">
    <source>
        <dbReference type="ARBA" id="ARBA00022825"/>
    </source>
</evidence>
<feature type="domain" description="Peptidase S49" evidence="6">
    <location>
        <begin position="150"/>
        <end position="313"/>
    </location>
</feature>
<evidence type="ECO:0000256" key="1">
    <source>
        <dbReference type="ARBA" id="ARBA00008683"/>
    </source>
</evidence>
<dbReference type="GO" id="GO:0008236">
    <property type="term" value="F:serine-type peptidase activity"/>
    <property type="evidence" value="ECO:0007669"/>
    <property type="project" value="UniProtKB-KW"/>
</dbReference>
<organism evidence="7 8">
    <name type="scientific">Desulfonema limicola</name>
    <dbReference type="NCBI Taxonomy" id="45656"/>
    <lineage>
        <taxon>Bacteria</taxon>
        <taxon>Pseudomonadati</taxon>
        <taxon>Thermodesulfobacteriota</taxon>
        <taxon>Desulfobacteria</taxon>
        <taxon>Desulfobacterales</taxon>
        <taxon>Desulfococcaceae</taxon>
        <taxon>Desulfonema</taxon>
    </lineage>
</organism>
<protein>
    <submittedName>
        <fullName evidence="7">Peptidase, S49 family</fullName>
    </submittedName>
</protein>
<keyword evidence="3" id="KW-0378">Hydrolase</keyword>
<keyword evidence="5" id="KW-0472">Membrane</keyword>
<evidence type="ECO:0000256" key="2">
    <source>
        <dbReference type="ARBA" id="ARBA00022670"/>
    </source>
</evidence>